<accession>A0A8E2VGJ5</accession>
<evidence type="ECO:0000313" key="1">
    <source>
        <dbReference type="EMBL" id="PTW43912.1"/>
    </source>
</evidence>
<reference evidence="1 2" key="1">
    <citation type="submission" date="2018-04" db="EMBL/GenBank/DDBJ databases">
        <title>Genomic Encyclopedia of Archaeal and Bacterial Type Strains, Phase II (KMG-II): from individual species to whole genera.</title>
        <authorList>
            <person name="Goeker M."/>
        </authorList>
    </citation>
    <scope>NUCLEOTIDE SEQUENCE [LARGE SCALE GENOMIC DNA]</scope>
    <source>
        <strain evidence="1 2">DSM 19783</strain>
    </source>
</reference>
<name>A0A8E2VGJ5_9RHOB</name>
<evidence type="ECO:0000313" key="2">
    <source>
        <dbReference type="Proteomes" id="UP000244037"/>
    </source>
</evidence>
<gene>
    <name evidence="1" type="ORF">C8N38_12052</name>
</gene>
<dbReference type="AlphaFoldDB" id="A0A8E2VGJ5"/>
<dbReference type="RefSeq" id="WP_108028619.1">
    <property type="nucleotide sequence ID" value="NZ_QAYC01000020.1"/>
</dbReference>
<keyword evidence="2" id="KW-1185">Reference proteome</keyword>
<dbReference type="Proteomes" id="UP000244037">
    <property type="component" value="Unassembled WGS sequence"/>
</dbReference>
<dbReference type="OrthoDB" id="7863494at2"/>
<protein>
    <submittedName>
        <fullName evidence="1">Uncharacterized protein</fullName>
    </submittedName>
</protein>
<comment type="caution">
    <text evidence="1">The sequence shown here is derived from an EMBL/GenBank/DDBJ whole genome shotgun (WGS) entry which is preliminary data.</text>
</comment>
<proteinExistence type="predicted"/>
<organism evidence="1 2">
    <name type="scientific">Rhodovulum kholense</name>
    <dbReference type="NCBI Taxonomy" id="453584"/>
    <lineage>
        <taxon>Bacteria</taxon>
        <taxon>Pseudomonadati</taxon>
        <taxon>Pseudomonadota</taxon>
        <taxon>Alphaproteobacteria</taxon>
        <taxon>Rhodobacterales</taxon>
        <taxon>Paracoccaceae</taxon>
        <taxon>Rhodovulum</taxon>
    </lineage>
</organism>
<sequence>MALSRFPAAMPRAAEAVITAADALRYIRDSAGHLRLREIDGAIEALRAAKLACLTALAEGQKQPAAAEAFMASLGGPETLAAFGAALAQIDAAAIAWNDSWAAWLGTLAVTDLIQPATILREGVETRYIARIEAVSEATAAPLRQAQALADLIAALEATGA</sequence>
<dbReference type="EMBL" id="QAYC01000020">
    <property type="protein sequence ID" value="PTW43912.1"/>
    <property type="molecule type" value="Genomic_DNA"/>
</dbReference>